<organism evidence="1 2">
    <name type="scientific">Streptomyces mirabilis</name>
    <dbReference type="NCBI Taxonomy" id="68239"/>
    <lineage>
        <taxon>Bacteria</taxon>
        <taxon>Bacillati</taxon>
        <taxon>Actinomycetota</taxon>
        <taxon>Actinomycetes</taxon>
        <taxon>Kitasatosporales</taxon>
        <taxon>Streptomycetaceae</taxon>
        <taxon>Streptomyces</taxon>
    </lineage>
</organism>
<dbReference type="Proteomes" id="UP000181942">
    <property type="component" value="Unassembled WGS sequence"/>
</dbReference>
<dbReference type="EMBL" id="FONR01000001">
    <property type="protein sequence ID" value="SFE44150.1"/>
    <property type="molecule type" value="Genomic_DNA"/>
</dbReference>
<accession>A0A1I2AMR2</accession>
<dbReference type="RefSeq" id="WP_075025809.1">
    <property type="nucleotide sequence ID" value="NZ_FONR01000001.1"/>
</dbReference>
<dbReference type="OrthoDB" id="8871309at2"/>
<name>A0A1I2AMR2_9ACTN</name>
<dbReference type="AlphaFoldDB" id="A0A1I2AMR2"/>
<reference evidence="1 2" key="1">
    <citation type="submission" date="2016-10" db="EMBL/GenBank/DDBJ databases">
        <authorList>
            <person name="de Groot N.N."/>
        </authorList>
    </citation>
    <scope>NUCLEOTIDE SEQUENCE [LARGE SCALE GENOMIC DNA]</scope>
    <source>
        <strain evidence="1 2">OK461</strain>
    </source>
</reference>
<evidence type="ECO:0000313" key="2">
    <source>
        <dbReference type="Proteomes" id="UP000181942"/>
    </source>
</evidence>
<evidence type="ECO:0000313" key="1">
    <source>
        <dbReference type="EMBL" id="SFE44150.1"/>
    </source>
</evidence>
<gene>
    <name evidence="1" type="ORF">SAMN02787118_101718</name>
</gene>
<protein>
    <submittedName>
        <fullName evidence="1">Uncharacterized protein</fullName>
    </submittedName>
</protein>
<sequence>MFTLGTPYSGSTKAVRVLTGRLLPPALGEFNERLRAVAQTFSSVAELLPTYRCVTSDKGGEPASLADRCIPDLDGQALRHSLAFHSKLTRHGARERRSGSAWHVFARERRSDCTWHVFAGNRQSRAS</sequence>
<proteinExistence type="predicted"/>